<evidence type="ECO:0000313" key="2">
    <source>
        <dbReference type="Proteomes" id="UP001595660"/>
    </source>
</evidence>
<dbReference type="PROSITE" id="PS51257">
    <property type="entry name" value="PROKAR_LIPOPROTEIN"/>
    <property type="match status" value="1"/>
</dbReference>
<protein>
    <submittedName>
        <fullName evidence="1">Uncharacterized protein</fullName>
    </submittedName>
</protein>
<dbReference type="GeneID" id="69117908"/>
<dbReference type="EMBL" id="JBHRWN010000002">
    <property type="protein sequence ID" value="MFC3476182.1"/>
    <property type="molecule type" value="Genomic_DNA"/>
</dbReference>
<comment type="caution">
    <text evidence="1">The sequence shown here is derived from an EMBL/GenBank/DDBJ whole genome shotgun (WGS) entry which is preliminary data.</text>
</comment>
<accession>A0ABD5NAG7</accession>
<dbReference type="Proteomes" id="UP001595660">
    <property type="component" value="Unassembled WGS sequence"/>
</dbReference>
<name>A0ABD5NAG7_9EURY</name>
<keyword evidence="2" id="KW-1185">Reference proteome</keyword>
<dbReference type="AlphaFoldDB" id="A0ABD5NAG7"/>
<sequence>MTEETRDSRTVCRRRYLAAVSSLAATGLAGCSAATGLAGCSAAPGGSGGRSLPAFASLLADTDGRDGTYSFVSLDAAFDGGGDNGGEDDTLPTDPLVANPVASVSELVFLYAFVEMGDVGTVVDEHDASKQGDQRILSVNTALLRTGDFDVPAAADALRGLDAFGFETVADADRGVVLDSAELGFAVGLTPDAFVFARDLPDAPSDPASVAEAHVATLAGDRSAKHERDDEFAELLRRADTSGLAFGVYADDAPAVDAGEAADADYGEWTRNEDVPTGTLAPFDGARGFVQRLGPVAAVDEYVSPLAVVPPESDDGDLSATAVVASGGRNVDPDGLGDAVGRRAEDVTVRSGDGFVRARATYPPSAFE</sequence>
<reference evidence="1 2" key="1">
    <citation type="journal article" date="2019" name="Int. J. Syst. Evol. Microbiol.">
        <title>The Global Catalogue of Microorganisms (GCM) 10K type strain sequencing project: providing services to taxonomists for standard genome sequencing and annotation.</title>
        <authorList>
            <consortium name="The Broad Institute Genomics Platform"/>
            <consortium name="The Broad Institute Genome Sequencing Center for Infectious Disease"/>
            <person name="Wu L."/>
            <person name="Ma J."/>
        </authorList>
    </citation>
    <scope>NUCLEOTIDE SEQUENCE [LARGE SCALE GENOMIC DNA]</scope>
    <source>
        <strain evidence="1 2">CGMCC 1.12562</strain>
    </source>
</reference>
<evidence type="ECO:0000313" key="1">
    <source>
        <dbReference type="EMBL" id="MFC3476182.1"/>
    </source>
</evidence>
<dbReference type="RefSeq" id="WP_232569220.1">
    <property type="nucleotide sequence ID" value="NZ_CP089466.1"/>
</dbReference>
<gene>
    <name evidence="1" type="ORF">ACFOKC_00440</name>
</gene>
<proteinExistence type="predicted"/>
<organism evidence="1 2">
    <name type="scientific">Halobacterium litoreum</name>
    <dbReference type="NCBI Taxonomy" id="2039234"/>
    <lineage>
        <taxon>Archaea</taxon>
        <taxon>Methanobacteriati</taxon>
        <taxon>Methanobacteriota</taxon>
        <taxon>Stenosarchaea group</taxon>
        <taxon>Halobacteria</taxon>
        <taxon>Halobacteriales</taxon>
        <taxon>Halobacteriaceae</taxon>
        <taxon>Halobacterium</taxon>
    </lineage>
</organism>